<comment type="subcellular location">
    <subcellularLocation>
        <location evidence="1">Secreted</location>
    </subcellularLocation>
</comment>
<dbReference type="Proteomes" id="UP001207626">
    <property type="component" value="Unassembled WGS sequence"/>
</dbReference>
<evidence type="ECO:0000256" key="1">
    <source>
        <dbReference type="ARBA" id="ARBA00004613"/>
    </source>
</evidence>
<dbReference type="InterPro" id="IPR055372">
    <property type="entry name" value="CBM96"/>
</dbReference>
<dbReference type="NCBIfam" id="NF033679">
    <property type="entry name" value="DNRLRE_dom"/>
    <property type="match status" value="1"/>
</dbReference>
<gene>
    <name evidence="5" type="ORF">M5X09_05845</name>
</gene>
<comment type="caution">
    <text evidence="5">The sequence shown here is derived from an EMBL/GenBank/DDBJ whole genome shotgun (WGS) entry which is preliminary data.</text>
</comment>
<dbReference type="Pfam" id="PF24517">
    <property type="entry name" value="CBM96"/>
    <property type="match status" value="1"/>
</dbReference>
<dbReference type="EMBL" id="JAMDLW010000006">
    <property type="protein sequence ID" value="MCY9519205.1"/>
    <property type="molecule type" value="Genomic_DNA"/>
</dbReference>
<name>A0ABT4DPC6_9BACL</name>
<sequence length="597" mass="66731">MNEYNVKNAANRLRGQFYLYGSGSDDVESTLVVATRAREDLNASLSVKLEREHDLSASLEVIYRSNGDLSSSIQAIAAEYLPASLEVRPHNQMFGKFELLEAPRIETGFPALEDAATRSRTDLQTINFGDTQQMMIGANNGEVFDSFVKFGRLHGLMPDLHLLEQAKLKLYYTGTVPDGTNIELHQPHRFWEELGVTHANKPRSAELLSTEYTIDRHKRCIEFDVLDIMKRWQAGRLVNEGLLIQSANDYPVYFYTRESSKPPRLEVKYISNLIYSVGRSATEATMFIYGVGNAERSASLTVHSDQGEDSKQATFYVHRPEVPVPIDRTGTIAVSRANLRSSMTVGIRQEAVLYGSISVPDYGAEDLDAIVRVNTPEKHAVLTVDPNISLSSMLTVAKLKRSSRPGHIHISVPDLHSRLEVSKYTRASQYLDASLTVQKEKNEDREAFLIVNRPDLDGGLTVRAYKEEDIAGQIEIPHYTDQESLVHVSKPVLASALDVKYRHSLNSALYVKHHEYMESFIDTKQIAQLGATINIRQIADSPAHLSISNPDLPACLYPRVSGENDLDAIARIRKKNAADLHGRINVNGVAGAYYYIL</sequence>
<dbReference type="RefSeq" id="WP_087433161.1">
    <property type="nucleotide sequence ID" value="NZ_JAMDLV010000064.1"/>
</dbReference>
<keyword evidence="2" id="KW-0964">Secreted</keyword>
<evidence type="ECO:0000313" key="6">
    <source>
        <dbReference type="Proteomes" id="UP001207626"/>
    </source>
</evidence>
<protein>
    <submittedName>
        <fullName evidence="5">DNRLRE domain-containing protein</fullName>
    </submittedName>
</protein>
<evidence type="ECO:0000313" key="5">
    <source>
        <dbReference type="EMBL" id="MCY9519205.1"/>
    </source>
</evidence>
<feature type="domain" description="Carbohydrate-binding module family 96" evidence="4">
    <location>
        <begin position="109"/>
        <end position="268"/>
    </location>
</feature>
<accession>A0ABT4DPC6</accession>
<organism evidence="5 6">
    <name type="scientific">Paenibacillus apiarius</name>
    <dbReference type="NCBI Taxonomy" id="46240"/>
    <lineage>
        <taxon>Bacteria</taxon>
        <taxon>Bacillati</taxon>
        <taxon>Bacillota</taxon>
        <taxon>Bacilli</taxon>
        <taxon>Bacillales</taxon>
        <taxon>Paenibacillaceae</taxon>
        <taxon>Paenibacillus</taxon>
    </lineage>
</organism>
<keyword evidence="6" id="KW-1185">Reference proteome</keyword>
<keyword evidence="3" id="KW-0732">Signal</keyword>
<evidence type="ECO:0000256" key="2">
    <source>
        <dbReference type="ARBA" id="ARBA00022525"/>
    </source>
</evidence>
<reference evidence="5 6" key="1">
    <citation type="submission" date="2022-05" db="EMBL/GenBank/DDBJ databases">
        <title>Genome Sequencing of Bee-Associated Microbes.</title>
        <authorList>
            <person name="Dunlap C."/>
        </authorList>
    </citation>
    <scope>NUCLEOTIDE SEQUENCE [LARGE SCALE GENOMIC DNA]</scope>
    <source>
        <strain evidence="5 6">NRRL NRS-1438</strain>
    </source>
</reference>
<proteinExistence type="predicted"/>
<evidence type="ECO:0000259" key="4">
    <source>
        <dbReference type="Pfam" id="PF24517"/>
    </source>
</evidence>
<evidence type="ECO:0000256" key="3">
    <source>
        <dbReference type="ARBA" id="ARBA00022729"/>
    </source>
</evidence>